<proteinExistence type="predicted"/>
<comment type="caution">
    <text evidence="2">The sequence shown here is derived from an EMBL/GenBank/DDBJ whole genome shotgun (WGS) entry which is preliminary data.</text>
</comment>
<dbReference type="EMBL" id="AJYQ02000137">
    <property type="protein sequence ID" value="OEE30595.1"/>
    <property type="molecule type" value="Genomic_DNA"/>
</dbReference>
<feature type="signal peptide" evidence="1">
    <location>
        <begin position="1"/>
        <end position="23"/>
    </location>
</feature>
<dbReference type="PROSITE" id="PS51257">
    <property type="entry name" value="PROKAR_LIPOPROTEIN"/>
    <property type="match status" value="1"/>
</dbReference>
<evidence type="ECO:0008006" key="4">
    <source>
        <dbReference type="Google" id="ProtNLM"/>
    </source>
</evidence>
<organism evidence="2 3">
    <name type="scientific">Vibrio genomosp. F10 str. ZF-129</name>
    <dbReference type="NCBI Taxonomy" id="1187848"/>
    <lineage>
        <taxon>Bacteria</taxon>
        <taxon>Pseudomonadati</taxon>
        <taxon>Pseudomonadota</taxon>
        <taxon>Gammaproteobacteria</taxon>
        <taxon>Vibrionales</taxon>
        <taxon>Vibrionaceae</taxon>
        <taxon>Vibrio</taxon>
    </lineage>
</organism>
<dbReference type="RefSeq" id="WP_017039502.1">
    <property type="nucleotide sequence ID" value="NZ_AJYQ02000137.1"/>
</dbReference>
<accession>A0A1E5B9K3</accession>
<dbReference type="OrthoDB" id="7060410at2"/>
<evidence type="ECO:0000256" key="1">
    <source>
        <dbReference type="SAM" id="SignalP"/>
    </source>
</evidence>
<gene>
    <name evidence="2" type="ORF">A1QO_14785</name>
</gene>
<keyword evidence="1" id="KW-0732">Signal</keyword>
<feature type="chain" id="PRO_5009171362" description="Lipoprotein" evidence="1">
    <location>
        <begin position="24"/>
        <end position="449"/>
    </location>
</feature>
<dbReference type="AlphaFoldDB" id="A0A1E5B9K3"/>
<evidence type="ECO:0000313" key="3">
    <source>
        <dbReference type="Proteomes" id="UP000094741"/>
    </source>
</evidence>
<protein>
    <recommendedName>
        <fullName evidence="4">Lipoprotein</fullName>
    </recommendedName>
</protein>
<evidence type="ECO:0000313" key="2">
    <source>
        <dbReference type="EMBL" id="OEE30595.1"/>
    </source>
</evidence>
<name>A0A1E5B9K3_9VIBR</name>
<sequence length="449" mass="49729">MNTKTLSTCILCFAMFGCGSGSSSPDETPPNVPTTGDVVYKSLDLKEFKSLGRVKIDNEIASSKMSVGITFHDHVEPVNPDFGVIIDTMPEGDIQPPLECLNLPPVDILSIDAISDDWDLVALSAPTRFSDCEYVQTETLYFLKSGNELHAFPDGVIPQRGSALNQQPLMVVKAKSQYNDTESPILSVSIDGENGVYKLNLPTRDIPANIELLFPNSQPSWWKPHNFVRLEGNTLYINPEAYGNVLYMVDISNGEIKDSWSHSYIDTPFRYNGVLYMATTGDTHLELLTGGEFGDKLELPTDGNNFSNSYNVFDVVDNRFIIGDRCVVWDMSSQTTTRLQRSGGHDSKIVKDNHVYCVGVTYNDDSSSQYGGSSLELGATQVTHQVTLPSTQQIGDSLSLSAPFMTYWDKINNVFDDDFVTINLLTGEETVEVHHYQGEKVIDLIPLTE</sequence>
<reference evidence="2 3" key="1">
    <citation type="journal article" date="2012" name="Science">
        <title>Ecological populations of bacteria act as socially cohesive units of antibiotic production and resistance.</title>
        <authorList>
            <person name="Cordero O.X."/>
            <person name="Wildschutte H."/>
            <person name="Kirkup B."/>
            <person name="Proehl S."/>
            <person name="Ngo L."/>
            <person name="Hussain F."/>
            <person name="Le Roux F."/>
            <person name="Mincer T."/>
            <person name="Polz M.F."/>
        </authorList>
    </citation>
    <scope>NUCLEOTIDE SEQUENCE [LARGE SCALE GENOMIC DNA]</scope>
    <source>
        <strain evidence="2 3">ZF-129</strain>
    </source>
</reference>
<dbReference type="Proteomes" id="UP000094741">
    <property type="component" value="Unassembled WGS sequence"/>
</dbReference>